<reference evidence="1 2" key="1">
    <citation type="submission" date="2013-09" db="EMBL/GenBank/DDBJ databases">
        <title>High correlation between genotypes and phenotypes of environmental bacteria Comamonas testosteroni strains.</title>
        <authorList>
            <person name="Liu L."/>
            <person name="Zhu W."/>
            <person name="Xia X."/>
            <person name="Xu B."/>
            <person name="Luo M."/>
            <person name="Wang G."/>
        </authorList>
    </citation>
    <scope>NUCLEOTIDE SEQUENCE [LARGE SCALE GENOMIC DNA]</scope>
    <source>
        <strain evidence="1 2">JL40</strain>
    </source>
</reference>
<gene>
    <name evidence="1" type="ORF">P353_19785</name>
</gene>
<comment type="caution">
    <text evidence="1">The sequence shown here is derived from an EMBL/GenBank/DDBJ whole genome shotgun (WGS) entry which is preliminary data.</text>
</comment>
<dbReference type="AlphaFoldDB" id="A0A096HDX9"/>
<evidence type="ECO:0000313" key="1">
    <source>
        <dbReference type="EMBL" id="KGH27032.1"/>
    </source>
</evidence>
<evidence type="ECO:0000313" key="2">
    <source>
        <dbReference type="Proteomes" id="UP000029553"/>
    </source>
</evidence>
<organism evidence="1 2">
    <name type="scientific">Comamonas testosteroni</name>
    <name type="common">Pseudomonas testosteroni</name>
    <dbReference type="NCBI Taxonomy" id="285"/>
    <lineage>
        <taxon>Bacteria</taxon>
        <taxon>Pseudomonadati</taxon>
        <taxon>Pseudomonadota</taxon>
        <taxon>Betaproteobacteria</taxon>
        <taxon>Burkholderiales</taxon>
        <taxon>Comamonadaceae</taxon>
        <taxon>Comamonas</taxon>
    </lineage>
</organism>
<protein>
    <submittedName>
        <fullName evidence="1">Uncharacterized protein</fullName>
    </submittedName>
</protein>
<sequence>MSWLWLIPAFLAGLVLGITLVIAGAANSMEGY</sequence>
<proteinExistence type="predicted"/>
<dbReference type="EMBL" id="AWOR01000067">
    <property type="protein sequence ID" value="KGH27032.1"/>
    <property type="molecule type" value="Genomic_DNA"/>
</dbReference>
<name>A0A096HDX9_COMTE</name>
<accession>A0A096HDX9</accession>
<dbReference type="Proteomes" id="UP000029553">
    <property type="component" value="Unassembled WGS sequence"/>
</dbReference>